<dbReference type="RefSeq" id="WP_240096015.1">
    <property type="nucleotide sequence ID" value="NZ_JAJSON010000009.1"/>
</dbReference>
<comment type="caution">
    <text evidence="1">The sequence shown here is derived from an EMBL/GenBank/DDBJ whole genome shotgun (WGS) entry which is preliminary data.</text>
</comment>
<evidence type="ECO:0000313" key="1">
    <source>
        <dbReference type="EMBL" id="MCG9970581.1"/>
    </source>
</evidence>
<dbReference type="InterPro" id="IPR025935">
    <property type="entry name" value="AbiH"/>
</dbReference>
<keyword evidence="2" id="KW-1185">Reference proteome</keyword>
<accession>A0A9X1UUY1</accession>
<proteinExistence type="predicted"/>
<protein>
    <submittedName>
        <fullName evidence="1">Bacteriophage abortive infection AbiH family protein</fullName>
    </submittedName>
</protein>
<evidence type="ECO:0000313" key="2">
    <source>
        <dbReference type="Proteomes" id="UP001139344"/>
    </source>
</evidence>
<reference evidence="1" key="1">
    <citation type="submission" date="2021-12" db="EMBL/GenBank/DDBJ databases">
        <title>Description of Gramella crocea sp. nov., a new bacterium isolated from activated sludge.</title>
        <authorList>
            <person name="Zhang X."/>
        </authorList>
    </citation>
    <scope>NUCLEOTIDE SEQUENCE</scope>
    <source>
        <strain evidence="1">YB25</strain>
    </source>
</reference>
<dbReference type="Pfam" id="PF14253">
    <property type="entry name" value="AbiH"/>
    <property type="match status" value="1"/>
</dbReference>
<dbReference type="Proteomes" id="UP001139344">
    <property type="component" value="Unassembled WGS sequence"/>
</dbReference>
<dbReference type="AlphaFoldDB" id="A0A9X1UUY1"/>
<name>A0A9X1UUY1_9FLAO</name>
<organism evidence="1 2">
    <name type="scientific">Christiangramia crocea</name>
    <dbReference type="NCBI Taxonomy" id="2904124"/>
    <lineage>
        <taxon>Bacteria</taxon>
        <taxon>Pseudomonadati</taxon>
        <taxon>Bacteroidota</taxon>
        <taxon>Flavobacteriia</taxon>
        <taxon>Flavobacteriales</taxon>
        <taxon>Flavobacteriaceae</taxon>
        <taxon>Christiangramia</taxon>
    </lineage>
</organism>
<dbReference type="EMBL" id="JAJSON010000009">
    <property type="protein sequence ID" value="MCG9970581.1"/>
    <property type="molecule type" value="Genomic_DNA"/>
</dbReference>
<sequence length="337" mass="39491">MQILYIIGNGFDLNIGLKTSYKYFFDYYKSKDSPNKNVEKLKKNISANYNNWSDLELAFGRYTNELKTVEEFDEVFEDIGENLAEYLRLEEEKFEESEIDRERFFKYLVSPEDELRQIDKNRISEYKNKYLNHHWGIDIFTFNYTTVLEKIIGEGQKNIRIGNHPNTNSKADVTLRGIEHIHGFTDNRMVLGVNDESQIKNKDFKENRDVLEAIVKSECNLAYGHTIDELFKKKIKAASMICIFGSSIGDTDNMWWELIGERLNNNVPLIIFTKGEEVISPRIGYKNNRTKRRMRDYFLDKTNLSEGVRKRIENNVYVGLDTSMFKDIVSRPVANIG</sequence>
<gene>
    <name evidence="1" type="ORF">LU635_02940</name>
</gene>